<dbReference type="PANTHER" id="PTHR45937">
    <property type="entry name" value="ASPARAGINE SYNTHETASE DOMAIN-CONTAINING PROTEIN 1"/>
    <property type="match status" value="1"/>
</dbReference>
<evidence type="ECO:0000256" key="2">
    <source>
        <dbReference type="ARBA" id="ARBA00022888"/>
    </source>
</evidence>
<evidence type="ECO:0000259" key="5">
    <source>
        <dbReference type="Pfam" id="PF13537"/>
    </source>
</evidence>
<evidence type="ECO:0000313" key="7">
    <source>
        <dbReference type="Proteomes" id="UP000767238"/>
    </source>
</evidence>
<gene>
    <name evidence="6" type="ORF">KCV03_g1289</name>
</gene>
<feature type="domain" description="Glutamine amidotransferase type-2" evidence="5">
    <location>
        <begin position="118"/>
        <end position="179"/>
    </location>
</feature>
<feature type="non-terminal residue" evidence="6">
    <location>
        <position position="572"/>
    </location>
</feature>
<dbReference type="InterPro" id="IPR029055">
    <property type="entry name" value="Ntn_hydrolases_N"/>
</dbReference>
<dbReference type="Pfam" id="PF00733">
    <property type="entry name" value="Asn_synthase"/>
    <property type="match status" value="2"/>
</dbReference>
<organism evidence="6 7">
    <name type="scientific">Aureobasidium melanogenum</name>
    <name type="common">Aureobasidium pullulans var. melanogenum</name>
    <dbReference type="NCBI Taxonomy" id="46634"/>
    <lineage>
        <taxon>Eukaryota</taxon>
        <taxon>Fungi</taxon>
        <taxon>Dikarya</taxon>
        <taxon>Ascomycota</taxon>
        <taxon>Pezizomycotina</taxon>
        <taxon>Dothideomycetes</taxon>
        <taxon>Dothideomycetidae</taxon>
        <taxon>Dothideales</taxon>
        <taxon>Saccotheciaceae</taxon>
        <taxon>Aureobasidium</taxon>
    </lineage>
</organism>
<evidence type="ECO:0000259" key="4">
    <source>
        <dbReference type="Pfam" id="PF00733"/>
    </source>
</evidence>
<dbReference type="EMBL" id="JAHFYH010000005">
    <property type="protein sequence ID" value="KAH0232201.1"/>
    <property type="molecule type" value="Genomic_DNA"/>
</dbReference>
<keyword evidence="2" id="KW-0061">Asparagine biosynthesis</keyword>
<dbReference type="OrthoDB" id="10252281at2759"/>
<dbReference type="SUPFAM" id="SSF56235">
    <property type="entry name" value="N-terminal nucleophile aminohydrolases (Ntn hydrolases)"/>
    <property type="match status" value="1"/>
</dbReference>
<evidence type="ECO:0000256" key="1">
    <source>
        <dbReference type="ARBA" id="ARBA00022605"/>
    </source>
</evidence>
<keyword evidence="3" id="KW-0315">Glutamine amidotransferase</keyword>
<feature type="domain" description="Asparagine synthetase" evidence="4">
    <location>
        <begin position="456"/>
        <end position="512"/>
    </location>
</feature>
<dbReference type="Gene3D" id="3.40.50.620">
    <property type="entry name" value="HUPs"/>
    <property type="match status" value="1"/>
</dbReference>
<dbReference type="AlphaFoldDB" id="A0A9P8GNV2"/>
<dbReference type="Pfam" id="PF13537">
    <property type="entry name" value="GATase_7"/>
    <property type="match status" value="1"/>
</dbReference>
<evidence type="ECO:0000313" key="6">
    <source>
        <dbReference type="EMBL" id="KAH0232201.1"/>
    </source>
</evidence>
<keyword evidence="1" id="KW-0028">Amino-acid biosynthesis</keyword>
<name>A0A9P8GNV2_AURME</name>
<proteinExistence type="predicted"/>
<evidence type="ECO:0000256" key="3">
    <source>
        <dbReference type="ARBA" id="ARBA00022962"/>
    </source>
</evidence>
<dbReference type="InterPro" id="IPR051857">
    <property type="entry name" value="Asn_synthetase_domain"/>
</dbReference>
<dbReference type="InterPro" id="IPR014729">
    <property type="entry name" value="Rossmann-like_a/b/a_fold"/>
</dbReference>
<dbReference type="SUPFAM" id="SSF52402">
    <property type="entry name" value="Adenine nucleotide alpha hydrolases-like"/>
    <property type="match status" value="1"/>
</dbReference>
<comment type="caution">
    <text evidence="6">The sequence shown here is derived from an EMBL/GenBank/DDBJ whole genome shotgun (WGS) entry which is preliminary data.</text>
</comment>
<protein>
    <recommendedName>
        <fullName evidence="8">Glutamine amidotransferase type-2 domain-containing protein</fullName>
    </recommendedName>
</protein>
<reference evidence="6" key="2">
    <citation type="submission" date="2021-08" db="EMBL/GenBank/DDBJ databases">
        <authorList>
            <person name="Gostincar C."/>
            <person name="Sun X."/>
            <person name="Song Z."/>
            <person name="Gunde-Cimerman N."/>
        </authorList>
    </citation>
    <scope>NUCLEOTIDE SEQUENCE</scope>
    <source>
        <strain evidence="6">EXF-8016</strain>
    </source>
</reference>
<dbReference type="PANTHER" id="PTHR45937:SF1">
    <property type="entry name" value="ASPARAGINE SYNTHETASE DOMAIN-CONTAINING PROTEIN 1"/>
    <property type="match status" value="1"/>
</dbReference>
<sequence length="572" mass="63498">MGLVHHDAWLGTFLLPIFNPPFATEHVVPEERHRRLLERRGPDSSRELEQKSENVYLTCFSTVLALRGDHTVVQPVQHTDYPDAFLCWNGEAWKHDASPISGNDSEVVFANISSLLKAEDSDAPASTSKVMQHALNLITGPYAFAYYDPRSDTLFFGRDPLGRRSLMHRIDDNGNFILSTISGPQDQAWEEVEADGIYSLNLKSFHASVQKKERCIPIRLPYASSPNTVISTPSPLASPASPLSTSSPAVAKVEALLRDSLHLRISNIPACSQPLSSSPSASLAVLFSGGLDCTLLARLSHEILDPAQPIDLLNVAFENPRVHRRPADADPDEPWSPYELCPDRITGRASFAELQAICPDRVWNFVAIDIPYKEFLAHRPEVVSLIYPHNTEMDLSIASALYFASRGQGMIHSKSAEPISYTSTARVLLSGLGADEMFGGYTRHDTAFRRHGFSGLKDELDLDVDRLGKRNLGRDDRVLSNWARETRFPFLDEDLVRWAVNAPVWERCGFGENKENLDSESGSLEPAKKVLRCLAWKLGMKKVAAEKKRAIQFGARTAKMEVGRSKGTQAIA</sequence>
<dbReference type="InterPro" id="IPR017932">
    <property type="entry name" value="GATase_2_dom"/>
</dbReference>
<dbReference type="InterPro" id="IPR001962">
    <property type="entry name" value="Asn_synthase"/>
</dbReference>
<reference evidence="6" key="1">
    <citation type="journal article" date="2021" name="J Fungi (Basel)">
        <title>Virulence traits and population genomics of the black yeast Aureobasidium melanogenum.</title>
        <authorList>
            <person name="Cernosa A."/>
            <person name="Sun X."/>
            <person name="Gostincar C."/>
            <person name="Fang C."/>
            <person name="Gunde-Cimerman N."/>
            <person name="Song Z."/>
        </authorList>
    </citation>
    <scope>NUCLEOTIDE SEQUENCE</scope>
    <source>
        <strain evidence="6">EXF-8016</strain>
    </source>
</reference>
<dbReference type="GO" id="GO:0004066">
    <property type="term" value="F:asparagine synthase (glutamine-hydrolyzing) activity"/>
    <property type="evidence" value="ECO:0007669"/>
    <property type="project" value="InterPro"/>
</dbReference>
<dbReference type="GO" id="GO:0006529">
    <property type="term" value="P:asparagine biosynthetic process"/>
    <property type="evidence" value="ECO:0007669"/>
    <property type="project" value="UniProtKB-KW"/>
</dbReference>
<dbReference type="Gene3D" id="3.60.20.10">
    <property type="entry name" value="Glutamine Phosphoribosylpyrophosphate, subunit 1, domain 1"/>
    <property type="match status" value="1"/>
</dbReference>
<feature type="domain" description="Asparagine synthetase" evidence="4">
    <location>
        <begin position="425"/>
        <end position="451"/>
    </location>
</feature>
<dbReference type="CDD" id="cd01991">
    <property type="entry name" value="Asn_synthase_B_C"/>
    <property type="match status" value="1"/>
</dbReference>
<evidence type="ECO:0008006" key="8">
    <source>
        <dbReference type="Google" id="ProtNLM"/>
    </source>
</evidence>
<accession>A0A9P8GNV2</accession>
<dbReference type="Proteomes" id="UP000767238">
    <property type="component" value="Unassembled WGS sequence"/>
</dbReference>